<organism evidence="3 4">
    <name type="scientific">Paenibacillus catalpae</name>
    <dbReference type="NCBI Taxonomy" id="1045775"/>
    <lineage>
        <taxon>Bacteria</taxon>
        <taxon>Bacillati</taxon>
        <taxon>Bacillota</taxon>
        <taxon>Bacilli</taxon>
        <taxon>Bacillales</taxon>
        <taxon>Paenibacillaceae</taxon>
        <taxon>Paenibacillus</taxon>
    </lineage>
</organism>
<dbReference type="InterPro" id="IPR049046">
    <property type="entry name" value="Beta-AFase-like_GH127_middle"/>
</dbReference>
<reference evidence="4" key="1">
    <citation type="submission" date="2016-10" db="EMBL/GenBank/DDBJ databases">
        <authorList>
            <person name="Varghese N."/>
            <person name="Submissions S."/>
        </authorList>
    </citation>
    <scope>NUCLEOTIDE SEQUENCE [LARGE SCALE GENOMIC DNA]</scope>
    <source>
        <strain evidence="4">CGMCC 1.10784</strain>
    </source>
</reference>
<dbReference type="EMBL" id="FOMT01000001">
    <property type="protein sequence ID" value="SFD54652.1"/>
    <property type="molecule type" value="Genomic_DNA"/>
</dbReference>
<dbReference type="Proteomes" id="UP000198855">
    <property type="component" value="Unassembled WGS sequence"/>
</dbReference>
<sequence length="624" mass="71126">MNKLLHTLKQTPFEELPLGSIRPSGWLKDQLEIQAEGMTGHLDEFWSHVGPDSGWLGGTGESWERGPYYLDGLLPLAYLLEDERLIGKVKPWIEWTLASARKDGQFGPSSNDDWWSRMVMLKVLIQHAEYTGDERVVPFMTAYFRYQLKHLPDRPLADWAKARGGDNLISVHWLYNRTGEPFLLELAQLLGEQTEDWKGLYEQFPYWYRQTSFDHRIHVVNVAMSFKQPALRYLQSGDESDKAAVYNGIQEVMTYHGQVNGMFSGDEWLAGTHPSQGTELCAVVEYMYSLEQLVRITGDGYFGDVLEKVAYNALPAAISPDWKVHQYDQQANQIMCTHAKRNWTENNNDANLFGIEPHFGCCTANMHQGWPKFTARLWMAAADGGLAAISYAPCRVTARVGADKSTNAVIHVETAYPFRDTVNIRVELNSPETFAMKLRIPVWCMAPTLLINGELYPLHAVQGFASVHRTWTEQDELVLTLPKQAALIPRANGAVGVQYGPIMLAIPVKEHWQKHRTYPPYHDWELYPQSPWNYGVELNEQIIADKSRITEDEIGRQPFKAEHSPLRMRVHARRLPMWTMEMNSAGTPPVSPVTSKEPVEQIELVPYGCARLRIAEFPVLRVSE</sequence>
<dbReference type="AlphaFoldDB" id="A0A1I1T7T4"/>
<keyword evidence="4" id="KW-1185">Reference proteome</keyword>
<evidence type="ECO:0000313" key="4">
    <source>
        <dbReference type="Proteomes" id="UP000198855"/>
    </source>
</evidence>
<dbReference type="PANTHER" id="PTHR31151:SF0">
    <property type="entry name" value="PROLINE-TRNA LIGASE (DUF1680)"/>
    <property type="match status" value="1"/>
</dbReference>
<evidence type="ECO:0000259" key="1">
    <source>
        <dbReference type="Pfam" id="PF07944"/>
    </source>
</evidence>
<proteinExistence type="predicted"/>
<feature type="domain" description="Non-reducing end beta-L-arabinofuranosidase-like GH127 middle" evidence="2">
    <location>
        <begin position="405"/>
        <end position="482"/>
    </location>
</feature>
<evidence type="ECO:0000313" key="3">
    <source>
        <dbReference type="EMBL" id="SFD54652.1"/>
    </source>
</evidence>
<protein>
    <submittedName>
        <fullName evidence="3">Beta-L-arabinofuranosidase, GH127</fullName>
    </submittedName>
</protein>
<dbReference type="InterPro" id="IPR012878">
    <property type="entry name" value="Beta-AFase-like_GH127_cat"/>
</dbReference>
<dbReference type="STRING" id="1045775.SAMN05216378_0397"/>
<feature type="domain" description="Non-reducing end beta-L-arabinofuranosidase-like GH127 catalytic" evidence="1">
    <location>
        <begin position="97"/>
        <end position="374"/>
    </location>
</feature>
<dbReference type="GO" id="GO:0005975">
    <property type="term" value="P:carbohydrate metabolic process"/>
    <property type="evidence" value="ECO:0007669"/>
    <property type="project" value="InterPro"/>
</dbReference>
<dbReference type="SUPFAM" id="SSF48208">
    <property type="entry name" value="Six-hairpin glycosidases"/>
    <property type="match status" value="1"/>
</dbReference>
<dbReference type="RefSeq" id="WP_091180397.1">
    <property type="nucleotide sequence ID" value="NZ_FOMT01000001.1"/>
</dbReference>
<name>A0A1I1T7T4_9BACL</name>
<evidence type="ECO:0000259" key="2">
    <source>
        <dbReference type="Pfam" id="PF20736"/>
    </source>
</evidence>
<dbReference type="PANTHER" id="PTHR31151">
    <property type="entry name" value="PROLINE-TRNA LIGASE (DUF1680)"/>
    <property type="match status" value="1"/>
</dbReference>
<dbReference type="Pfam" id="PF20736">
    <property type="entry name" value="Glyco_hydro127M"/>
    <property type="match status" value="1"/>
</dbReference>
<dbReference type="Pfam" id="PF07944">
    <property type="entry name" value="Beta-AFase-like_GH127_cat"/>
    <property type="match status" value="1"/>
</dbReference>
<accession>A0A1I1T7T4</accession>
<dbReference type="InterPro" id="IPR008928">
    <property type="entry name" value="6-hairpin_glycosidase_sf"/>
</dbReference>
<dbReference type="OrthoDB" id="9757939at2"/>
<gene>
    <name evidence="3" type="ORF">SAMN05216378_0397</name>
</gene>